<dbReference type="Proteomes" id="UP000203112">
    <property type="component" value="Segment"/>
</dbReference>
<dbReference type="RefSeq" id="YP_008060335.1">
    <property type="nucleotide sequence ID" value="NC_021340.1"/>
</dbReference>
<dbReference type="OrthoDB" id="23263at10239"/>
<dbReference type="EMBL" id="KC292024">
    <property type="protein sequence ID" value="AGM11191.1"/>
    <property type="molecule type" value="Genomic_DNA"/>
</dbReference>
<proteinExistence type="predicted"/>
<dbReference type="KEGG" id="vg:16194319"/>
<evidence type="ECO:0000313" key="1">
    <source>
        <dbReference type="EMBL" id="AGM11191.1"/>
    </source>
</evidence>
<name>R4TG36_9CAUD</name>
<accession>R4TG36</accession>
<organism evidence="1 2">
    <name type="scientific">Haloarcula hispanica tailed virus 2</name>
    <dbReference type="NCBI Taxonomy" id="1273751"/>
    <lineage>
        <taxon>Viruses</taxon>
        <taxon>Duplodnaviria</taxon>
        <taxon>Heunggongvirae</taxon>
        <taxon>Uroviricota</taxon>
        <taxon>Caudoviricetes</taxon>
        <taxon>Saparoviridae</taxon>
        <taxon>Halohivirus</taxon>
        <taxon>Halohivirus suolae</taxon>
        <taxon>Halohivirus HHTV2</taxon>
    </lineage>
</organism>
<gene>
    <name evidence="1" type="primary">26</name>
    <name evidence="1" type="ORF">HHTV2_26</name>
</gene>
<evidence type="ECO:0000313" key="2">
    <source>
        <dbReference type="Proteomes" id="UP000203112"/>
    </source>
</evidence>
<dbReference type="GeneID" id="16194319"/>
<keyword evidence="2" id="KW-1185">Reference proteome</keyword>
<reference evidence="1 2" key="1">
    <citation type="submission" date="2012-12" db="EMBL/GenBank/DDBJ databases">
        <authorList>
            <person name="Sencilo A."/>
            <person name="Jacobs-Sera D."/>
            <person name="Russell D.A."/>
            <person name="Ko C."/>
            <person name="Atanasova N."/>
            <person name="Osterlund E."/>
            <person name="Oksanen H.M."/>
            <person name="Bamford D.H."/>
            <person name="Hatfull G.F."/>
            <person name="Roine E."/>
            <person name="Hendrix R.W."/>
        </authorList>
    </citation>
    <scope>NUCLEOTIDE SEQUENCE [LARGE SCALE GENOMIC DNA]</scope>
</reference>
<protein>
    <submittedName>
        <fullName evidence="1">Uncharacterized protein</fullName>
    </submittedName>
</protein>
<sequence length="99" mass="11217">MTEEHPPRDPDKPLRFRLVRTEDESGVSGTGVVAYGVLWTDGAVDLQWCNHRNDRVQTDRNGFASYHSERGLEDCLEVHGHEGRTTIEWIDTAPGLEDL</sequence>